<dbReference type="GO" id="GO:0016757">
    <property type="term" value="F:glycosyltransferase activity"/>
    <property type="evidence" value="ECO:0007669"/>
    <property type="project" value="UniProtKB-KW"/>
</dbReference>
<dbReference type="Pfam" id="PF00535">
    <property type="entry name" value="Glycos_transf_2"/>
    <property type="match status" value="1"/>
</dbReference>
<dbReference type="RefSeq" id="WP_081727927.1">
    <property type="nucleotide sequence ID" value="NZ_BAUU01000008.1"/>
</dbReference>
<feature type="region of interest" description="Disordered" evidence="4">
    <location>
        <begin position="358"/>
        <end position="377"/>
    </location>
</feature>
<evidence type="ECO:0000256" key="1">
    <source>
        <dbReference type="ARBA" id="ARBA00006739"/>
    </source>
</evidence>
<dbReference type="PANTHER" id="PTHR22916:SF51">
    <property type="entry name" value="GLYCOSYLTRANSFERASE EPSH-RELATED"/>
    <property type="match status" value="1"/>
</dbReference>
<dbReference type="SUPFAM" id="SSF53448">
    <property type="entry name" value="Nucleotide-diphospho-sugar transferases"/>
    <property type="match status" value="1"/>
</dbReference>
<dbReference type="EMBL" id="BAUU01000008">
    <property type="protein sequence ID" value="GAE30023.1"/>
    <property type="molecule type" value="Genomic_DNA"/>
</dbReference>
<dbReference type="InterPro" id="IPR029044">
    <property type="entry name" value="Nucleotide-diphossugar_trans"/>
</dbReference>
<evidence type="ECO:0000256" key="2">
    <source>
        <dbReference type="ARBA" id="ARBA00022676"/>
    </source>
</evidence>
<evidence type="ECO:0000313" key="6">
    <source>
        <dbReference type="EMBL" id="GAE30023.1"/>
    </source>
</evidence>
<dbReference type="CDD" id="cd00761">
    <property type="entry name" value="Glyco_tranf_GTA_type"/>
    <property type="match status" value="1"/>
</dbReference>
<keyword evidence="7" id="KW-1185">Reference proteome</keyword>
<dbReference type="PANTHER" id="PTHR22916">
    <property type="entry name" value="GLYCOSYLTRANSFERASE"/>
    <property type="match status" value="1"/>
</dbReference>
<sequence length="377" mass="44533">MQPKISIIVPIYNREKELARCLQSLLKQTFKEIEIILINDGSTDDSVELIHHYAEKDERIVVINQNNKGVSIARNQGLLMAKGKYVGFVDSDDWVELTMYERLFQIAEEREADVVMCSYVREFLGGSKEKQLSEQKIIHLQGKQVQTNLLRRLIGPIRHELGQPEMLDAWGTVWSKLYRRDVLRISQATFVNLDEIGTNEDTLFNMQVLTCAQSFVFYNQPFYHYWRGNDKSVTAIHKSNLLVKWRCLFQHIERIVNDRCRQEVVYQYALQNRISMSVLGLGLNEIYAKNRTHDKKIKKIKRILHDEQIQRALKTLDFRHFTCIWKLFFFCAKYKFSTFFYIMLHGVEMMRKRKGGRDELGANTSSTSRYDYESRWT</sequence>
<dbReference type="Proteomes" id="UP000018895">
    <property type="component" value="Unassembled WGS sequence"/>
</dbReference>
<organism evidence="6 7">
    <name type="scientific">Halalkalibacter hemicellulosilyticusJCM 9152</name>
    <dbReference type="NCBI Taxonomy" id="1236971"/>
    <lineage>
        <taxon>Bacteria</taxon>
        <taxon>Bacillati</taxon>
        <taxon>Bacillota</taxon>
        <taxon>Bacilli</taxon>
        <taxon>Bacillales</taxon>
        <taxon>Bacillaceae</taxon>
        <taxon>Halalkalibacter</taxon>
    </lineage>
</organism>
<dbReference type="Gene3D" id="3.90.550.10">
    <property type="entry name" value="Spore Coat Polysaccharide Biosynthesis Protein SpsA, Chain A"/>
    <property type="match status" value="1"/>
</dbReference>
<accession>W4QED0</accession>
<gene>
    <name evidence="6" type="ORF">JCM9152_1416</name>
</gene>
<name>W4QED0_9BACI</name>
<comment type="caution">
    <text evidence="6">The sequence shown here is derived from an EMBL/GenBank/DDBJ whole genome shotgun (WGS) entry which is preliminary data.</text>
</comment>
<dbReference type="InterPro" id="IPR001173">
    <property type="entry name" value="Glyco_trans_2-like"/>
</dbReference>
<evidence type="ECO:0000313" key="7">
    <source>
        <dbReference type="Proteomes" id="UP000018895"/>
    </source>
</evidence>
<evidence type="ECO:0000259" key="5">
    <source>
        <dbReference type="Pfam" id="PF00535"/>
    </source>
</evidence>
<proteinExistence type="inferred from homology"/>
<protein>
    <submittedName>
        <fullName evidence="6">Glycosyltransferase</fullName>
    </submittedName>
</protein>
<comment type="similarity">
    <text evidence="1">Belongs to the glycosyltransferase 2 family.</text>
</comment>
<dbReference type="OrthoDB" id="396512at2"/>
<keyword evidence="3 6" id="KW-0808">Transferase</keyword>
<dbReference type="STRING" id="1236971.JCM9152_1416"/>
<evidence type="ECO:0000256" key="3">
    <source>
        <dbReference type="ARBA" id="ARBA00022679"/>
    </source>
</evidence>
<keyword evidence="2" id="KW-0328">Glycosyltransferase</keyword>
<dbReference type="AlphaFoldDB" id="W4QED0"/>
<feature type="domain" description="Glycosyltransferase 2-like" evidence="5">
    <location>
        <begin position="6"/>
        <end position="150"/>
    </location>
</feature>
<reference evidence="6" key="1">
    <citation type="journal article" date="2014" name="Genome Announc.">
        <title>Draft Genome Sequences of Three Alkaliphilic Bacillus Strains, Bacillus wakoensis JCM 9140T, Bacillus akibai JCM 9157T, and Bacillus hemicellulosilyticus JCM 9152T.</title>
        <authorList>
            <person name="Yuki M."/>
            <person name="Oshima K."/>
            <person name="Suda W."/>
            <person name="Oshida Y."/>
            <person name="Kitamura K."/>
            <person name="Iida T."/>
            <person name="Hattori M."/>
            <person name="Ohkuma M."/>
        </authorList>
    </citation>
    <scope>NUCLEOTIDE SEQUENCE [LARGE SCALE GENOMIC DNA]</scope>
    <source>
        <strain evidence="6">JCM 9152</strain>
    </source>
</reference>
<evidence type="ECO:0000256" key="4">
    <source>
        <dbReference type="SAM" id="MobiDB-lite"/>
    </source>
</evidence>